<evidence type="ECO:0000256" key="3">
    <source>
        <dbReference type="ARBA" id="ARBA00022692"/>
    </source>
</evidence>
<gene>
    <name evidence="7" type="ORF">SOO65_19930</name>
</gene>
<keyword evidence="2" id="KW-1003">Cell membrane</keyword>
<accession>A0AAX4HPC0</accession>
<dbReference type="Proteomes" id="UP001324634">
    <property type="component" value="Chromosome"/>
</dbReference>
<dbReference type="RefSeq" id="WP_321394779.1">
    <property type="nucleotide sequence ID" value="NZ_CP139487.1"/>
</dbReference>
<dbReference type="GO" id="GO:0015920">
    <property type="term" value="P:lipopolysaccharide transport"/>
    <property type="evidence" value="ECO:0007669"/>
    <property type="project" value="TreeGrafter"/>
</dbReference>
<protein>
    <submittedName>
        <fullName evidence="7">LptF/LptG family permease</fullName>
    </submittedName>
</protein>
<evidence type="ECO:0000256" key="4">
    <source>
        <dbReference type="ARBA" id="ARBA00022989"/>
    </source>
</evidence>
<dbReference type="PANTHER" id="PTHR33529">
    <property type="entry name" value="SLR0882 PROTEIN-RELATED"/>
    <property type="match status" value="1"/>
</dbReference>
<feature type="transmembrane region" description="Helical" evidence="6">
    <location>
        <begin position="54"/>
        <end position="79"/>
    </location>
</feature>
<name>A0AAX4HPC0_9BACT</name>
<keyword evidence="8" id="KW-1185">Reference proteome</keyword>
<comment type="subcellular location">
    <subcellularLocation>
        <location evidence="1">Cell membrane</location>
        <topology evidence="1">Multi-pass membrane protein</topology>
    </subcellularLocation>
</comment>
<evidence type="ECO:0000256" key="5">
    <source>
        <dbReference type="ARBA" id="ARBA00023136"/>
    </source>
</evidence>
<feature type="transmembrane region" description="Helical" evidence="6">
    <location>
        <begin position="323"/>
        <end position="342"/>
    </location>
</feature>
<dbReference type="KEGG" id="psti:SOO65_19930"/>
<dbReference type="PANTHER" id="PTHR33529:SF6">
    <property type="entry name" value="YJGP_YJGQ FAMILY PERMEASE"/>
    <property type="match status" value="1"/>
</dbReference>
<evidence type="ECO:0000313" key="7">
    <source>
        <dbReference type="EMBL" id="WPU64968.1"/>
    </source>
</evidence>
<dbReference type="AlphaFoldDB" id="A0AAX4HPC0"/>
<keyword evidence="4 6" id="KW-1133">Transmembrane helix</keyword>
<keyword evidence="3 6" id="KW-0812">Transmembrane</keyword>
<feature type="transmembrane region" description="Helical" evidence="6">
    <location>
        <begin position="100"/>
        <end position="118"/>
    </location>
</feature>
<dbReference type="GO" id="GO:0043190">
    <property type="term" value="C:ATP-binding cassette (ABC) transporter complex"/>
    <property type="evidence" value="ECO:0007669"/>
    <property type="project" value="TreeGrafter"/>
</dbReference>
<evidence type="ECO:0000256" key="6">
    <source>
        <dbReference type="SAM" id="Phobius"/>
    </source>
</evidence>
<keyword evidence="5 6" id="KW-0472">Membrane</keyword>
<evidence type="ECO:0000256" key="1">
    <source>
        <dbReference type="ARBA" id="ARBA00004651"/>
    </source>
</evidence>
<reference evidence="7 8" key="1">
    <citation type="submission" date="2023-11" db="EMBL/GenBank/DDBJ databases">
        <title>Peredibacter starrii A3.12.</title>
        <authorList>
            <person name="Mitchell R.J."/>
        </authorList>
    </citation>
    <scope>NUCLEOTIDE SEQUENCE [LARGE SCALE GENOMIC DNA]</scope>
    <source>
        <strain evidence="7 8">A3.12</strain>
    </source>
</reference>
<organism evidence="7 8">
    <name type="scientific">Peredibacter starrii</name>
    <dbReference type="NCBI Taxonomy" id="28202"/>
    <lineage>
        <taxon>Bacteria</taxon>
        <taxon>Pseudomonadati</taxon>
        <taxon>Bdellovibrionota</taxon>
        <taxon>Bacteriovoracia</taxon>
        <taxon>Bacteriovoracales</taxon>
        <taxon>Bacteriovoracaceae</taxon>
        <taxon>Peredibacter</taxon>
    </lineage>
</organism>
<dbReference type="EMBL" id="CP139487">
    <property type="protein sequence ID" value="WPU64968.1"/>
    <property type="molecule type" value="Genomic_DNA"/>
</dbReference>
<proteinExistence type="predicted"/>
<feature type="transmembrane region" description="Helical" evidence="6">
    <location>
        <begin position="348"/>
        <end position="369"/>
    </location>
</feature>
<sequence length="376" mass="42806">MKLLLQRYLAAQFVLPLVVSTIFFISFLLTFELFRMTELLVTRDISLWFTLKLVGNIALTFVPLSLPIAVFFSTIYCLNRISGDSEYIAMRAGGLTKFKIMLPFLIIAAILTASVYQLNQTVIPKSNKAFKQKLNYLTSSGLLAGIKEGQFFTLIPSLTLFASKSTKYGRNLDEVFLHIQENPQNSKVIFAKRGELIFERDADSLTEKLTLVLHDGNIVGQAKGTDQEKILFQKYVFPVSQQQFEDRLSIKETMLSSKELEGVLKMTPEEAEKAYRFNKKEFFNAKYEFWNRKNGAFVCFIFCFLGFTLGVTGNRGKGKNSGLIGLVCLILYYGLYFSLVSFAKKETIPIPVAVFLPMTVMMGLGLWFYRKLDWQS</sequence>
<dbReference type="Pfam" id="PF03739">
    <property type="entry name" value="LptF_LptG"/>
    <property type="match status" value="1"/>
</dbReference>
<evidence type="ECO:0000256" key="2">
    <source>
        <dbReference type="ARBA" id="ARBA00022475"/>
    </source>
</evidence>
<evidence type="ECO:0000313" key="8">
    <source>
        <dbReference type="Proteomes" id="UP001324634"/>
    </source>
</evidence>
<feature type="transmembrane region" description="Helical" evidence="6">
    <location>
        <begin position="12"/>
        <end position="34"/>
    </location>
</feature>
<feature type="transmembrane region" description="Helical" evidence="6">
    <location>
        <begin position="294"/>
        <end position="311"/>
    </location>
</feature>
<dbReference type="InterPro" id="IPR005495">
    <property type="entry name" value="LptG/LptF_permease"/>
</dbReference>